<dbReference type="Pfam" id="PF00302">
    <property type="entry name" value="CAT"/>
    <property type="match status" value="1"/>
</dbReference>
<organism evidence="2 3">
    <name type="scientific">Candidatus Allocopromorpha excrementipullorum</name>
    <dbReference type="NCBI Taxonomy" id="2840743"/>
    <lineage>
        <taxon>Bacteria</taxon>
        <taxon>Bacillati</taxon>
        <taxon>Bacillota</taxon>
        <taxon>Clostridia</taxon>
        <taxon>Eubacteriales</taxon>
        <taxon>Eubacteriaceae</taxon>
        <taxon>Eubacteriaceae incertae sedis</taxon>
        <taxon>Candidatus Allocopromorpha</taxon>
    </lineage>
</organism>
<accession>A0A9D1SU69</accession>
<name>A0A9D1SU69_9FIRM</name>
<dbReference type="PANTHER" id="PTHR38474">
    <property type="entry name" value="SLR0299 PROTEIN"/>
    <property type="match status" value="1"/>
</dbReference>
<dbReference type="PANTHER" id="PTHR38474:SF1">
    <property type="entry name" value="SLR0299 PROTEIN"/>
    <property type="match status" value="1"/>
</dbReference>
<comment type="caution">
    <text evidence="2">The sequence shown here is derived from an EMBL/GenBank/DDBJ whole genome shotgun (WGS) entry which is preliminary data.</text>
</comment>
<dbReference type="InterPro" id="IPR000182">
    <property type="entry name" value="GNAT_dom"/>
</dbReference>
<reference evidence="2" key="1">
    <citation type="submission" date="2020-10" db="EMBL/GenBank/DDBJ databases">
        <authorList>
            <person name="Gilroy R."/>
        </authorList>
    </citation>
    <scope>NUCLEOTIDE SEQUENCE</scope>
    <source>
        <strain evidence="2">ChiSjej4B22-8349</strain>
    </source>
</reference>
<reference evidence="2" key="2">
    <citation type="journal article" date="2021" name="PeerJ">
        <title>Extensive microbial diversity within the chicken gut microbiome revealed by metagenomics and culture.</title>
        <authorList>
            <person name="Gilroy R."/>
            <person name="Ravi A."/>
            <person name="Getino M."/>
            <person name="Pursley I."/>
            <person name="Horton D.L."/>
            <person name="Alikhan N.F."/>
            <person name="Baker D."/>
            <person name="Gharbi K."/>
            <person name="Hall N."/>
            <person name="Watson M."/>
            <person name="Adriaenssens E.M."/>
            <person name="Foster-Nyarko E."/>
            <person name="Jarju S."/>
            <person name="Secka A."/>
            <person name="Antonio M."/>
            <person name="Oren A."/>
            <person name="Chaudhuri R.R."/>
            <person name="La Ragione R."/>
            <person name="Hildebrand F."/>
            <person name="Pallen M.J."/>
        </authorList>
    </citation>
    <scope>NUCLEOTIDE SEQUENCE</scope>
    <source>
        <strain evidence="2">ChiSjej4B22-8349</strain>
    </source>
</reference>
<dbReference type="Proteomes" id="UP000824130">
    <property type="component" value="Unassembled WGS sequence"/>
</dbReference>
<protein>
    <submittedName>
        <fullName evidence="2">GNAT family N-acetyltransferase</fullName>
    </submittedName>
</protein>
<dbReference type="EMBL" id="DVOB01000048">
    <property type="protein sequence ID" value="HIU95500.1"/>
    <property type="molecule type" value="Genomic_DNA"/>
</dbReference>
<dbReference type="Gene3D" id="3.30.559.10">
    <property type="entry name" value="Chloramphenicol acetyltransferase-like domain"/>
    <property type="match status" value="1"/>
</dbReference>
<evidence type="ECO:0000313" key="2">
    <source>
        <dbReference type="EMBL" id="HIU95500.1"/>
    </source>
</evidence>
<evidence type="ECO:0000313" key="3">
    <source>
        <dbReference type="Proteomes" id="UP000824130"/>
    </source>
</evidence>
<evidence type="ECO:0000259" key="1">
    <source>
        <dbReference type="Pfam" id="PF13673"/>
    </source>
</evidence>
<dbReference type="SUPFAM" id="SSF52777">
    <property type="entry name" value="CoA-dependent acyltransferases"/>
    <property type="match status" value="1"/>
</dbReference>
<dbReference type="AlphaFoldDB" id="A0A9D1SU69"/>
<dbReference type="InterPro" id="IPR001707">
    <property type="entry name" value="Cmp_AcTrfase"/>
</dbReference>
<dbReference type="InterPro" id="IPR023213">
    <property type="entry name" value="CAT-like_dom_sf"/>
</dbReference>
<dbReference type="SMART" id="SM01059">
    <property type="entry name" value="CAT"/>
    <property type="match status" value="1"/>
</dbReference>
<sequence length="269" mass="31138">MGRYDGRTFTVNSSPYAVEVYHRLGSEDTDSRRSADGMIFTPMKFEKSERSEIRDRREGRNMNRYEIVDERNWERAIHCAVFRDCVEPAFCVTFEADVTDFRKAVKEQGLSFTMAMVYAVSKCANEIEAFRYRFLDGNVVLFDRIDTAFTYMAPGDRLFKVVNVPFTDDMAEYCRTALEAAQAQKEYFTGPLGNDVFQCSPMPWVTYTHISHTNSGKRDNATPLFDWGKYHEKDGRTVMPVSVQAHHSFVDGIHIGEFVEKLQQFFDNF</sequence>
<proteinExistence type="predicted"/>
<dbReference type="GO" id="GO:0008811">
    <property type="term" value="F:chloramphenicol O-acetyltransferase activity"/>
    <property type="evidence" value="ECO:0007669"/>
    <property type="project" value="InterPro"/>
</dbReference>
<feature type="domain" description="N-acetyltransferase" evidence="1">
    <location>
        <begin position="7"/>
        <end position="46"/>
    </location>
</feature>
<dbReference type="Pfam" id="PF13673">
    <property type="entry name" value="Acetyltransf_10"/>
    <property type="match status" value="1"/>
</dbReference>
<gene>
    <name evidence="2" type="ORF">IAD25_02145</name>
</gene>